<feature type="transmembrane region" description="Helical" evidence="1">
    <location>
        <begin position="92"/>
        <end position="111"/>
    </location>
</feature>
<keyword evidence="4" id="KW-1185">Reference proteome</keyword>
<feature type="transmembrane region" description="Helical" evidence="1">
    <location>
        <begin position="67"/>
        <end position="86"/>
    </location>
</feature>
<dbReference type="STRING" id="709323.GCA_001047135_00643"/>
<feature type="transmembrane region" description="Helical" evidence="1">
    <location>
        <begin position="33"/>
        <end position="55"/>
    </location>
</feature>
<keyword evidence="1" id="KW-1133">Transmembrane helix</keyword>
<reference evidence="2 4" key="2">
    <citation type="submission" date="2023-10" db="EMBL/GenBank/DDBJ databases">
        <authorList>
            <person name="Botero Cardona J."/>
        </authorList>
    </citation>
    <scope>NUCLEOTIDE SEQUENCE [LARGE SCALE GENOMIC DNA]</scope>
    <source>
        <strain evidence="2 4">R-53137</strain>
    </source>
</reference>
<dbReference type="Pfam" id="PF03729">
    <property type="entry name" value="DUF308"/>
    <property type="match status" value="2"/>
</dbReference>
<protein>
    <submittedName>
        <fullName evidence="2">DUF308 family (HdeD)</fullName>
    </submittedName>
    <submittedName>
        <fullName evidence="3">Integral membrane protein</fullName>
    </submittedName>
</protein>
<dbReference type="PANTHER" id="PTHR34989:SF1">
    <property type="entry name" value="PROTEIN HDED"/>
    <property type="match status" value="1"/>
</dbReference>
<keyword evidence="1" id="KW-0812">Transmembrane</keyword>
<feature type="transmembrane region" description="Helical" evidence="1">
    <location>
        <begin position="123"/>
        <end position="143"/>
    </location>
</feature>
<evidence type="ECO:0000313" key="2">
    <source>
        <dbReference type="EMBL" id="CAK1233107.1"/>
    </source>
</evidence>
<evidence type="ECO:0000256" key="1">
    <source>
        <dbReference type="SAM" id="Phobius"/>
    </source>
</evidence>
<dbReference type="AlphaFoldDB" id="A0A3F3H2C1"/>
<name>A0A3F3H2C1_9LACO</name>
<dbReference type="Proteomes" id="UP001314262">
    <property type="component" value="Unassembled WGS sequence"/>
</dbReference>
<proteinExistence type="predicted"/>
<feature type="transmembrane region" description="Helical" evidence="1">
    <location>
        <begin position="7"/>
        <end position="27"/>
    </location>
</feature>
<organism evidence="3">
    <name type="scientific">Fructobacillus tropaeoli</name>
    <dbReference type="NCBI Taxonomy" id="709323"/>
    <lineage>
        <taxon>Bacteria</taxon>
        <taxon>Bacillati</taxon>
        <taxon>Bacillota</taxon>
        <taxon>Bacilli</taxon>
        <taxon>Lactobacillales</taxon>
        <taxon>Lactobacillaceae</taxon>
        <taxon>Fructobacillus</taxon>
    </lineage>
</organism>
<dbReference type="GO" id="GO:0005886">
    <property type="term" value="C:plasma membrane"/>
    <property type="evidence" value="ECO:0007669"/>
    <property type="project" value="TreeGrafter"/>
</dbReference>
<sequence>MSSHSLRYFMGIDGLLAIVFGLLVVILPTDTAAIAAAIIGVMMVASGLFKIVHAIKNTALTGWNRTGASLLGFIYILAGLIIFINMHIASVSLFMVVGLMVGIAWLFEGVIQLSVVSRLADHQAWLTFSAVLHIVAGILLMASPLFGGALLWMWLGVSLIVLGVYRLLMFFRF</sequence>
<dbReference type="RefSeq" id="WP_059393553.1">
    <property type="nucleotide sequence ID" value="NZ_BOJU01000001.1"/>
</dbReference>
<reference evidence="3" key="1">
    <citation type="journal article" date="2015" name="BMC Genomics">
        <title>Comparative genomics of Fructobacillus spp. and Leuconostoc spp. reveals niche-specific evolution of Fructobacillus spp.</title>
        <authorList>
            <person name="Endo A."/>
            <person name="Tanizawa Y."/>
            <person name="Tanaka N."/>
            <person name="Maeno S."/>
            <person name="Kumar H."/>
            <person name="Shiwa Y."/>
            <person name="Okada S."/>
            <person name="Yoshikawa H."/>
            <person name="Dicks L."/>
            <person name="Nakagawa J."/>
            <person name="Arita M."/>
        </authorList>
    </citation>
    <scope>NUCLEOTIDE SEQUENCE [LARGE SCALE GENOMIC DNA]</scope>
    <source>
        <strain evidence="3">F214-1</strain>
    </source>
</reference>
<dbReference type="EMBL" id="DF968080">
    <property type="protein sequence ID" value="GAP04102.1"/>
    <property type="molecule type" value="Genomic_DNA"/>
</dbReference>
<dbReference type="EMBL" id="CAUZLT010000002">
    <property type="protein sequence ID" value="CAK1233107.1"/>
    <property type="molecule type" value="Genomic_DNA"/>
</dbReference>
<accession>A0A3F3H2C1</accession>
<dbReference type="InterPro" id="IPR005325">
    <property type="entry name" value="DUF308_memb"/>
</dbReference>
<evidence type="ECO:0000313" key="4">
    <source>
        <dbReference type="Proteomes" id="UP001314262"/>
    </source>
</evidence>
<dbReference type="Proteomes" id="UP000064514">
    <property type="component" value="Unassembled WGS sequence"/>
</dbReference>
<gene>
    <name evidence="3" type="ORF">FTRO_0030420</name>
    <name evidence="2" type="ORF">R53137_KAKDMLNK_00446</name>
</gene>
<keyword evidence="1" id="KW-0472">Membrane</keyword>
<feature type="transmembrane region" description="Helical" evidence="1">
    <location>
        <begin position="149"/>
        <end position="168"/>
    </location>
</feature>
<dbReference type="InterPro" id="IPR052712">
    <property type="entry name" value="Acid_resist_chaperone_HdeD"/>
</dbReference>
<dbReference type="PANTHER" id="PTHR34989">
    <property type="entry name" value="PROTEIN HDED"/>
    <property type="match status" value="1"/>
</dbReference>
<evidence type="ECO:0000313" key="3">
    <source>
        <dbReference type="EMBL" id="GAP04102.1"/>
    </source>
</evidence>